<gene>
    <name evidence="8" type="ORF">BC781_1055</name>
</gene>
<dbReference type="OrthoDB" id="9802805at2"/>
<reference evidence="8 9" key="1">
    <citation type="submission" date="2018-03" db="EMBL/GenBank/DDBJ databases">
        <title>Genomic Encyclopedia of Archaeal and Bacterial Type Strains, Phase II (KMG-II): from individual species to whole genera.</title>
        <authorList>
            <person name="Goeker M."/>
        </authorList>
    </citation>
    <scope>NUCLEOTIDE SEQUENCE [LARGE SCALE GENOMIC DNA]</scope>
    <source>
        <strain evidence="8 9">DSM 28229</strain>
    </source>
</reference>
<proteinExistence type="predicted"/>
<comment type="cofactor">
    <cofactor evidence="1">
        <name>Mn(2+)</name>
        <dbReference type="ChEBI" id="CHEBI:29035"/>
    </cofactor>
</comment>
<dbReference type="Pfam" id="PF00293">
    <property type="entry name" value="NUDIX"/>
    <property type="match status" value="1"/>
</dbReference>
<dbReference type="GO" id="GO:0010945">
    <property type="term" value="F:coenzyme A diphosphatase activity"/>
    <property type="evidence" value="ECO:0007669"/>
    <property type="project" value="InterPro"/>
</dbReference>
<keyword evidence="6" id="KW-0464">Manganese</keyword>
<comment type="cofactor">
    <cofactor evidence="2">
        <name>Mg(2+)</name>
        <dbReference type="ChEBI" id="CHEBI:18420"/>
    </cofactor>
</comment>
<name>A0A315Z6T9_SEDFL</name>
<evidence type="ECO:0000256" key="6">
    <source>
        <dbReference type="ARBA" id="ARBA00023211"/>
    </source>
</evidence>
<dbReference type="AlphaFoldDB" id="A0A315Z6T9"/>
<keyword evidence="5" id="KW-0460">Magnesium</keyword>
<evidence type="ECO:0000256" key="2">
    <source>
        <dbReference type="ARBA" id="ARBA00001946"/>
    </source>
</evidence>
<dbReference type="EMBL" id="QGDO01000005">
    <property type="protein sequence ID" value="PWJ39942.1"/>
    <property type="molecule type" value="Genomic_DNA"/>
</dbReference>
<dbReference type="InterPro" id="IPR000086">
    <property type="entry name" value="NUDIX_hydrolase_dom"/>
</dbReference>
<dbReference type="InterPro" id="IPR045121">
    <property type="entry name" value="CoAse"/>
</dbReference>
<keyword evidence="3" id="KW-0479">Metal-binding</keyword>
<keyword evidence="4" id="KW-0378">Hydrolase</keyword>
<dbReference type="SUPFAM" id="SSF55811">
    <property type="entry name" value="Nudix"/>
    <property type="match status" value="1"/>
</dbReference>
<feature type="domain" description="Nudix hydrolase" evidence="7">
    <location>
        <begin position="42"/>
        <end position="175"/>
    </location>
</feature>
<organism evidence="8 9">
    <name type="scientific">Sediminitomix flava</name>
    <dbReference type="NCBI Taxonomy" id="379075"/>
    <lineage>
        <taxon>Bacteria</taxon>
        <taxon>Pseudomonadati</taxon>
        <taxon>Bacteroidota</taxon>
        <taxon>Cytophagia</taxon>
        <taxon>Cytophagales</taxon>
        <taxon>Flammeovirgaceae</taxon>
        <taxon>Sediminitomix</taxon>
    </lineage>
</organism>
<dbReference type="PANTHER" id="PTHR12992">
    <property type="entry name" value="NUDIX HYDROLASE"/>
    <property type="match status" value="1"/>
</dbReference>
<sequence length="203" mass="22399">MSNPFIEELAKKLKEDLPGADAHLKMASPKRIEESLDIPDNARKAAVLILLFPKGDSFAFPLIRRPQYNGVHSGQMAFPGGKHDLEDTDLVETALRECKEEVGVEVSRSQVIGTLSNLYIPPSNMLVTPVVAFAKSKPEYTADPIEVVEIIETDIQTLKHPNTKSMQSIDLGLMKIKAPAFMVDENVVWGATAMMLSELLEII</sequence>
<keyword evidence="9" id="KW-1185">Reference proteome</keyword>
<evidence type="ECO:0000256" key="1">
    <source>
        <dbReference type="ARBA" id="ARBA00001936"/>
    </source>
</evidence>
<protein>
    <submittedName>
        <fullName evidence="8">NUDIX domain-containing protein</fullName>
    </submittedName>
</protein>
<comment type="caution">
    <text evidence="8">The sequence shown here is derived from an EMBL/GenBank/DDBJ whole genome shotgun (WGS) entry which is preliminary data.</text>
</comment>
<dbReference type="InterPro" id="IPR015797">
    <property type="entry name" value="NUDIX_hydrolase-like_dom_sf"/>
</dbReference>
<dbReference type="CDD" id="cd03426">
    <property type="entry name" value="NUDIX_CoAse_Nudt7"/>
    <property type="match status" value="1"/>
</dbReference>
<dbReference type="GO" id="GO:0046872">
    <property type="term" value="F:metal ion binding"/>
    <property type="evidence" value="ECO:0007669"/>
    <property type="project" value="UniProtKB-KW"/>
</dbReference>
<evidence type="ECO:0000259" key="7">
    <source>
        <dbReference type="PROSITE" id="PS51462"/>
    </source>
</evidence>
<dbReference type="Proteomes" id="UP000245535">
    <property type="component" value="Unassembled WGS sequence"/>
</dbReference>
<dbReference type="RefSeq" id="WP_109620221.1">
    <property type="nucleotide sequence ID" value="NZ_QGDO01000005.1"/>
</dbReference>
<evidence type="ECO:0000313" key="8">
    <source>
        <dbReference type="EMBL" id="PWJ39942.1"/>
    </source>
</evidence>
<evidence type="ECO:0000256" key="5">
    <source>
        <dbReference type="ARBA" id="ARBA00022842"/>
    </source>
</evidence>
<evidence type="ECO:0000313" key="9">
    <source>
        <dbReference type="Proteomes" id="UP000245535"/>
    </source>
</evidence>
<dbReference type="Gene3D" id="3.90.79.10">
    <property type="entry name" value="Nucleoside Triphosphate Pyrophosphohydrolase"/>
    <property type="match status" value="1"/>
</dbReference>
<dbReference type="PROSITE" id="PS51462">
    <property type="entry name" value="NUDIX"/>
    <property type="match status" value="1"/>
</dbReference>
<evidence type="ECO:0000256" key="4">
    <source>
        <dbReference type="ARBA" id="ARBA00022801"/>
    </source>
</evidence>
<evidence type="ECO:0000256" key="3">
    <source>
        <dbReference type="ARBA" id="ARBA00022723"/>
    </source>
</evidence>
<dbReference type="PANTHER" id="PTHR12992:SF11">
    <property type="entry name" value="MITOCHONDRIAL COENZYME A DIPHOSPHATASE NUDT8"/>
    <property type="match status" value="1"/>
</dbReference>
<accession>A0A315Z6T9</accession>